<dbReference type="OrthoDB" id="7701595at2759"/>
<dbReference type="InterPro" id="IPR012337">
    <property type="entry name" value="RNaseH-like_sf"/>
</dbReference>
<keyword evidence="5" id="KW-1185">Reference proteome</keyword>
<feature type="region of interest" description="Disordered" evidence="2">
    <location>
        <begin position="59"/>
        <end position="124"/>
    </location>
</feature>
<dbReference type="Proteomes" id="UP000479190">
    <property type="component" value="Unassembled WGS sequence"/>
</dbReference>
<dbReference type="SMART" id="SM00343">
    <property type="entry name" value="ZnF_C2HC"/>
    <property type="match status" value="2"/>
</dbReference>
<dbReference type="SUPFAM" id="SSF57756">
    <property type="entry name" value="Retrovirus zinc finger-like domains"/>
    <property type="match status" value="1"/>
</dbReference>
<dbReference type="SUPFAM" id="SSF53098">
    <property type="entry name" value="Ribonuclease H-like"/>
    <property type="match status" value="1"/>
</dbReference>
<feature type="coiled-coil region" evidence="1">
    <location>
        <begin position="153"/>
        <end position="211"/>
    </location>
</feature>
<evidence type="ECO:0000313" key="4">
    <source>
        <dbReference type="EMBL" id="CAB0031882.1"/>
    </source>
</evidence>
<dbReference type="GO" id="GO:0003676">
    <property type="term" value="F:nucleic acid binding"/>
    <property type="evidence" value="ECO:0007669"/>
    <property type="project" value="InterPro"/>
</dbReference>
<dbReference type="Gene3D" id="4.10.60.10">
    <property type="entry name" value="Zinc finger, CCHC-type"/>
    <property type="match status" value="1"/>
</dbReference>
<dbReference type="InterPro" id="IPR001878">
    <property type="entry name" value="Znf_CCHC"/>
</dbReference>
<name>A0A6H5IAI4_9HYME</name>
<proteinExistence type="predicted"/>
<organism evidence="4 5">
    <name type="scientific">Trichogramma brassicae</name>
    <dbReference type="NCBI Taxonomy" id="86971"/>
    <lineage>
        <taxon>Eukaryota</taxon>
        <taxon>Metazoa</taxon>
        <taxon>Ecdysozoa</taxon>
        <taxon>Arthropoda</taxon>
        <taxon>Hexapoda</taxon>
        <taxon>Insecta</taxon>
        <taxon>Pterygota</taxon>
        <taxon>Neoptera</taxon>
        <taxon>Endopterygota</taxon>
        <taxon>Hymenoptera</taxon>
        <taxon>Apocrita</taxon>
        <taxon>Proctotrupomorpha</taxon>
        <taxon>Chalcidoidea</taxon>
        <taxon>Trichogrammatidae</taxon>
        <taxon>Trichogramma</taxon>
    </lineage>
</organism>
<dbReference type="GO" id="GO:0008270">
    <property type="term" value="F:zinc ion binding"/>
    <property type="evidence" value="ECO:0007669"/>
    <property type="project" value="InterPro"/>
</dbReference>
<keyword evidence="1" id="KW-0175">Coiled coil</keyword>
<evidence type="ECO:0000256" key="2">
    <source>
        <dbReference type="SAM" id="MobiDB-lite"/>
    </source>
</evidence>
<protein>
    <recommendedName>
        <fullName evidence="3">CCHC-type domain-containing protein</fullName>
    </recommendedName>
</protein>
<evidence type="ECO:0000313" key="5">
    <source>
        <dbReference type="Proteomes" id="UP000479190"/>
    </source>
</evidence>
<feature type="domain" description="CCHC-type" evidence="3">
    <location>
        <begin position="242"/>
        <end position="258"/>
    </location>
</feature>
<dbReference type="InterPro" id="IPR036875">
    <property type="entry name" value="Znf_CCHC_sf"/>
</dbReference>
<dbReference type="EMBL" id="CADCXV010000659">
    <property type="protein sequence ID" value="CAB0031882.1"/>
    <property type="molecule type" value="Genomic_DNA"/>
</dbReference>
<dbReference type="AlphaFoldDB" id="A0A6H5IAI4"/>
<feature type="compositionally biased region" description="Polar residues" evidence="2">
    <location>
        <begin position="91"/>
        <end position="100"/>
    </location>
</feature>
<evidence type="ECO:0000256" key="1">
    <source>
        <dbReference type="SAM" id="Coils"/>
    </source>
</evidence>
<feature type="domain" description="CCHC-type" evidence="3">
    <location>
        <begin position="264"/>
        <end position="280"/>
    </location>
</feature>
<feature type="region of interest" description="Disordered" evidence="2">
    <location>
        <begin position="294"/>
        <end position="331"/>
    </location>
</feature>
<reference evidence="4 5" key="1">
    <citation type="submission" date="2020-02" db="EMBL/GenBank/DDBJ databases">
        <authorList>
            <person name="Ferguson B K."/>
        </authorList>
    </citation>
    <scope>NUCLEOTIDE SEQUENCE [LARGE SCALE GENOMIC DNA]</scope>
</reference>
<dbReference type="Gene3D" id="3.30.420.10">
    <property type="entry name" value="Ribonuclease H-like superfamily/Ribonuclease H"/>
    <property type="match status" value="1"/>
</dbReference>
<dbReference type="InterPro" id="IPR036397">
    <property type="entry name" value="RNaseH_sf"/>
</dbReference>
<gene>
    <name evidence="4" type="ORF">TBRA_LOCUS3839</name>
</gene>
<feature type="compositionally biased region" description="Polar residues" evidence="2">
    <location>
        <begin position="107"/>
        <end position="118"/>
    </location>
</feature>
<evidence type="ECO:0000259" key="3">
    <source>
        <dbReference type="SMART" id="SM00343"/>
    </source>
</evidence>
<sequence length="474" mass="54041">MEFPRSKSGCKYLLVFQDLFTRYVELKPLRQANGKAVANALEELILFRIPRMRPWRRSLAGPSCRCAHPEQAPLPQHDQPPRRQLLSPPRATQQSDQQAVQPEKTVRQTAPVRTTSARPINGNVERELREATNALTQAKAWAEAADAAAWRKQREAEKAMKDAKEAAAIARRAALIAAEATEQARLAAAEADEAEKAVTEAVNRRRYAERQALTGQRVVLGCLFQDVKLIRTDDSIDPQARTCFNCWQDDHERINCRKKQTRDFCYNCGRVGVQMPDCPRCGEGYVRWLARHPEKRASATKPSQAPKPEIRRPGPKVHVPPKAFLDRYPDEPERNHYDRIRNALKGVEMLTQVRILKEYFPNGAPTSKAKRFDPTTQNSRKVYTVTYTSQASCTSRLNVKCKQTILLLLQLLVHLNKNLSNKSTSVRISRCQYMLKRLIKMFIFNCTSTLNSAHRGFMKFTKITSQTLILSTLY</sequence>
<accession>A0A6H5IAI4</accession>